<dbReference type="EMBL" id="JAULSV010000002">
    <property type="protein sequence ID" value="KAK0652793.1"/>
    <property type="molecule type" value="Genomic_DNA"/>
</dbReference>
<dbReference type="SUPFAM" id="SSF89372">
    <property type="entry name" value="Fucose-specific lectin"/>
    <property type="match status" value="1"/>
</dbReference>
<keyword evidence="2" id="KW-1185">Reference proteome</keyword>
<protein>
    <submittedName>
        <fullName evidence="1">Uncharacterized protein</fullName>
    </submittedName>
</protein>
<dbReference type="AlphaFoldDB" id="A0AA40CXF6"/>
<gene>
    <name evidence="1" type="ORF">B0T16DRAFT_455140</name>
</gene>
<dbReference type="Proteomes" id="UP001174936">
    <property type="component" value="Unassembled WGS sequence"/>
</dbReference>
<sequence length="155" mass="17253">MWVRDNVWIKLSGPGAKFVVTPNSIFGISPDRKAAYKWNNNGVNWETIRTDTAGGGSNSVFAISPNGRDISRWTPDRKWEKISSLGREFAVDGKGHVYGISRNGKVVDKWSVIGQPWTEIGGIYSEFTHIYAGGLGVFAQTKDKLFCYFGEGESW</sequence>
<evidence type="ECO:0000313" key="2">
    <source>
        <dbReference type="Proteomes" id="UP001174936"/>
    </source>
</evidence>
<reference evidence="1" key="1">
    <citation type="submission" date="2023-06" db="EMBL/GenBank/DDBJ databases">
        <title>Genome-scale phylogeny and comparative genomics of the fungal order Sordariales.</title>
        <authorList>
            <consortium name="Lawrence Berkeley National Laboratory"/>
            <person name="Hensen N."/>
            <person name="Bonometti L."/>
            <person name="Westerberg I."/>
            <person name="Brannstrom I.O."/>
            <person name="Guillou S."/>
            <person name="Cros-Aarteil S."/>
            <person name="Calhoun S."/>
            <person name="Haridas S."/>
            <person name="Kuo A."/>
            <person name="Mondo S."/>
            <person name="Pangilinan J."/>
            <person name="Riley R."/>
            <person name="Labutti K."/>
            <person name="Andreopoulos B."/>
            <person name="Lipzen A."/>
            <person name="Chen C."/>
            <person name="Yanf M."/>
            <person name="Daum C."/>
            <person name="Ng V."/>
            <person name="Clum A."/>
            <person name="Steindorff A."/>
            <person name="Ohm R."/>
            <person name="Martin F."/>
            <person name="Silar P."/>
            <person name="Natvig D."/>
            <person name="Lalanne C."/>
            <person name="Gautier V."/>
            <person name="Ament-Velasquez S.L."/>
            <person name="Kruys A."/>
            <person name="Hutchinson M.I."/>
            <person name="Powell A.J."/>
            <person name="Barry K."/>
            <person name="Miller A.N."/>
            <person name="Grigoriev I.V."/>
            <person name="Debuchy R."/>
            <person name="Gladieux P."/>
            <person name="Thoren M.H."/>
            <person name="Johannesson H."/>
        </authorList>
    </citation>
    <scope>NUCLEOTIDE SEQUENCE</scope>
    <source>
        <strain evidence="1">SMH2532-1</strain>
    </source>
</reference>
<comment type="caution">
    <text evidence="1">The sequence shown here is derived from an EMBL/GenBank/DDBJ whole genome shotgun (WGS) entry which is preliminary data.</text>
</comment>
<proteinExistence type="predicted"/>
<accession>A0AA40CXF6</accession>
<name>A0AA40CXF6_9PEZI</name>
<organism evidence="1 2">
    <name type="scientific">Cercophora newfieldiana</name>
    <dbReference type="NCBI Taxonomy" id="92897"/>
    <lineage>
        <taxon>Eukaryota</taxon>
        <taxon>Fungi</taxon>
        <taxon>Dikarya</taxon>
        <taxon>Ascomycota</taxon>
        <taxon>Pezizomycotina</taxon>
        <taxon>Sordariomycetes</taxon>
        <taxon>Sordariomycetidae</taxon>
        <taxon>Sordariales</taxon>
        <taxon>Lasiosphaeriaceae</taxon>
        <taxon>Cercophora</taxon>
    </lineage>
</organism>
<evidence type="ECO:0000313" key="1">
    <source>
        <dbReference type="EMBL" id="KAK0652793.1"/>
    </source>
</evidence>